<dbReference type="NCBIfam" id="NF038065">
    <property type="entry name" value="Pr6Pr"/>
    <property type="match status" value="1"/>
</dbReference>
<feature type="transmembrane region" description="Helical" evidence="1">
    <location>
        <begin position="114"/>
        <end position="132"/>
    </location>
</feature>
<dbReference type="AlphaFoldDB" id="A0A2S5IW88"/>
<protein>
    <recommendedName>
        <fullName evidence="4">F420-dependent oxidoreductase</fullName>
    </recommendedName>
</protein>
<comment type="caution">
    <text evidence="2">The sequence shown here is derived from an EMBL/GenBank/DDBJ whole genome shotgun (WGS) entry which is preliminary data.</text>
</comment>
<dbReference type="EMBL" id="PRKW01000005">
    <property type="protein sequence ID" value="PPB48852.1"/>
    <property type="molecule type" value="Genomic_DNA"/>
</dbReference>
<reference evidence="2 3" key="1">
    <citation type="journal article" date="2014" name="Int. J. Syst. Evol. Microbiol.">
        <title>Arthrobacter pityocampae sp. nov., isolated from Thaumetopoea pityocampa (Lep., Thaumetopoeidae).</title>
        <authorList>
            <person name="Ince I.A."/>
            <person name="Demirbag Z."/>
            <person name="Kati H."/>
        </authorList>
    </citation>
    <scope>NUCLEOTIDE SEQUENCE [LARGE SCALE GENOMIC DNA]</scope>
    <source>
        <strain evidence="2 3">Tp2</strain>
    </source>
</reference>
<dbReference type="RefSeq" id="WP_104122252.1">
    <property type="nucleotide sequence ID" value="NZ_PRKW01000005.1"/>
</dbReference>
<evidence type="ECO:0000313" key="2">
    <source>
        <dbReference type="EMBL" id="PPB48852.1"/>
    </source>
</evidence>
<keyword evidence="3" id="KW-1185">Reference proteome</keyword>
<evidence type="ECO:0000313" key="3">
    <source>
        <dbReference type="Proteomes" id="UP000239297"/>
    </source>
</evidence>
<feature type="transmembrane region" description="Helical" evidence="1">
    <location>
        <begin position="12"/>
        <end position="35"/>
    </location>
</feature>
<dbReference type="OrthoDB" id="9809977at2"/>
<feature type="transmembrane region" description="Helical" evidence="1">
    <location>
        <begin position="183"/>
        <end position="204"/>
    </location>
</feature>
<gene>
    <name evidence="2" type="ORF">C4K88_13305</name>
</gene>
<name>A0A2S5IW88_9MICC</name>
<dbReference type="InterPro" id="IPR049713">
    <property type="entry name" value="Pr6Pr-like"/>
</dbReference>
<keyword evidence="1" id="KW-0812">Transmembrane</keyword>
<organism evidence="2 3">
    <name type="scientific">Arthrobacter pityocampae</name>
    <dbReference type="NCBI Taxonomy" id="547334"/>
    <lineage>
        <taxon>Bacteria</taxon>
        <taxon>Bacillati</taxon>
        <taxon>Actinomycetota</taxon>
        <taxon>Actinomycetes</taxon>
        <taxon>Micrococcales</taxon>
        <taxon>Micrococcaceae</taxon>
        <taxon>Arthrobacter</taxon>
    </lineage>
</organism>
<keyword evidence="1" id="KW-0472">Membrane</keyword>
<sequence length="223" mass="23984">MASRPGLRPQTLPLRAAVRLVVGAVVLLAVVSTFLDTASRSPVNPFNFFGFFTIQGNLLAAAVLLLAAVLQVRGAADPEWLLPVRAAVTTYMFVVGVVYNLLLVGLPGGVELAWANWVMHVGFPVYAVLDWIVAADRRALSYRVLRLILVFPLVWVTVVLVRGATDGWVPYPFLDPASGYASVAVYVVVIAVAVLAFGAVVLLISRRVRPVAEPVGEARRNPA</sequence>
<dbReference type="Proteomes" id="UP000239297">
    <property type="component" value="Unassembled WGS sequence"/>
</dbReference>
<feature type="transmembrane region" description="Helical" evidence="1">
    <location>
        <begin position="47"/>
        <end position="70"/>
    </location>
</feature>
<feature type="transmembrane region" description="Helical" evidence="1">
    <location>
        <begin position="82"/>
        <end position="102"/>
    </location>
</feature>
<accession>A0A2S5IW88</accession>
<evidence type="ECO:0000256" key="1">
    <source>
        <dbReference type="SAM" id="Phobius"/>
    </source>
</evidence>
<keyword evidence="1" id="KW-1133">Transmembrane helix</keyword>
<proteinExistence type="predicted"/>
<evidence type="ECO:0008006" key="4">
    <source>
        <dbReference type="Google" id="ProtNLM"/>
    </source>
</evidence>
<feature type="transmembrane region" description="Helical" evidence="1">
    <location>
        <begin position="144"/>
        <end position="163"/>
    </location>
</feature>